<dbReference type="InterPro" id="IPR052159">
    <property type="entry name" value="Competence_DNA_uptake"/>
</dbReference>
<comment type="caution">
    <text evidence="2">The sequence shown here is derived from an EMBL/GenBank/DDBJ whole genome shotgun (WGS) entry which is preliminary data.</text>
</comment>
<dbReference type="InterPro" id="IPR036866">
    <property type="entry name" value="RibonucZ/Hydroxyglut_hydro"/>
</dbReference>
<reference evidence="2 3" key="1">
    <citation type="submission" date="2018-10" db="EMBL/GenBank/DDBJ databases">
        <title>Anaerotruncus faecis sp. nov., isolated from human feces.</title>
        <authorList>
            <person name="Wang Y.-J."/>
        </authorList>
    </citation>
    <scope>NUCLEOTIDE SEQUENCE [LARGE SCALE GENOMIC DNA]</scope>
    <source>
        <strain evidence="2 3">22A2-44</strain>
    </source>
</reference>
<gene>
    <name evidence="2" type="ORF">D4A47_13725</name>
</gene>
<dbReference type="InterPro" id="IPR035681">
    <property type="entry name" value="ComA-like_MBL"/>
</dbReference>
<accession>A0A498CMU7</accession>
<dbReference type="Proteomes" id="UP000276301">
    <property type="component" value="Unassembled WGS sequence"/>
</dbReference>
<dbReference type="RefSeq" id="WP_121587715.1">
    <property type="nucleotide sequence ID" value="NZ_RCHT01000058.1"/>
</dbReference>
<feature type="domain" description="Metallo-beta-lactamase" evidence="1">
    <location>
        <begin position="84"/>
        <end position="283"/>
    </location>
</feature>
<dbReference type="PANTHER" id="PTHR30619">
    <property type="entry name" value="DNA INTERNALIZATION/COMPETENCE PROTEIN COMEC/REC2"/>
    <property type="match status" value="1"/>
</dbReference>
<dbReference type="Pfam" id="PF00753">
    <property type="entry name" value="Lactamase_B"/>
    <property type="match status" value="1"/>
</dbReference>
<keyword evidence="2" id="KW-0378">Hydrolase</keyword>
<dbReference type="EMBL" id="RCHT01000058">
    <property type="protein sequence ID" value="RLL06573.1"/>
    <property type="molecule type" value="Genomic_DNA"/>
</dbReference>
<dbReference type="Gene3D" id="3.60.15.10">
    <property type="entry name" value="Ribonuclease Z/Hydroxyacylglutathione hydrolase-like"/>
    <property type="match status" value="1"/>
</dbReference>
<dbReference type="SMART" id="SM00849">
    <property type="entry name" value="Lactamase_B"/>
    <property type="match status" value="1"/>
</dbReference>
<dbReference type="SUPFAM" id="SSF56281">
    <property type="entry name" value="Metallo-hydrolase/oxidoreductase"/>
    <property type="match status" value="1"/>
</dbReference>
<dbReference type="GO" id="GO:0016787">
    <property type="term" value="F:hydrolase activity"/>
    <property type="evidence" value="ECO:0007669"/>
    <property type="project" value="UniProtKB-KW"/>
</dbReference>
<dbReference type="CDD" id="cd07731">
    <property type="entry name" value="ComA-like_MBL-fold"/>
    <property type="match status" value="1"/>
</dbReference>
<evidence type="ECO:0000313" key="3">
    <source>
        <dbReference type="Proteomes" id="UP000276301"/>
    </source>
</evidence>
<evidence type="ECO:0000313" key="2">
    <source>
        <dbReference type="EMBL" id="RLL06573.1"/>
    </source>
</evidence>
<sequence>MSRTRRKKRRPLPLKQVLFSALAVLAALFVLILLNEALGSGLPLPGTDDVMNGLGGLYEKAGLSPAAVTRAEGELAVHYVDVGQADCELIQTPEQNVLIDAGDVGGGDAVTAYLKAQGVERIDLLIATHPHADHIGGMADVVNQFEIGKVLFAEVPRSLTPTSKTYERLLDAIADKDLKVAKAQPGIKYDLGGGAMLTVLGPMDEYRDDLNENSVVCRLDFGETSFLFTGDASRQSENDLVKAYGDGLSSDVLKLGHHGSDTSSQEKWLNAVDPEVAVCCVGWDNTYGHPSPEVLERLEKRGVTLYRTDRNGTVVVTSDGEQLAVQTEKS</sequence>
<dbReference type="PANTHER" id="PTHR30619:SF7">
    <property type="entry name" value="BETA-LACTAMASE DOMAIN PROTEIN"/>
    <property type="match status" value="1"/>
</dbReference>
<dbReference type="InterPro" id="IPR001279">
    <property type="entry name" value="Metallo-B-lactamas"/>
</dbReference>
<name>A0A498CMU7_9FIRM</name>
<proteinExistence type="predicted"/>
<protein>
    <submittedName>
        <fullName evidence="2">MBL fold metallo-hydrolase</fullName>
    </submittedName>
</protein>
<evidence type="ECO:0000259" key="1">
    <source>
        <dbReference type="SMART" id="SM00849"/>
    </source>
</evidence>
<dbReference type="AlphaFoldDB" id="A0A498CMU7"/>
<organism evidence="2 3">
    <name type="scientific">Anaerotruncus massiliensis</name>
    <name type="common">ex Liu et al. 2021</name>
    <dbReference type="NCBI Taxonomy" id="2321404"/>
    <lineage>
        <taxon>Bacteria</taxon>
        <taxon>Bacillati</taxon>
        <taxon>Bacillota</taxon>
        <taxon>Clostridia</taxon>
        <taxon>Eubacteriales</taxon>
        <taxon>Oscillospiraceae</taxon>
        <taxon>Anaerotruncus</taxon>
    </lineage>
</organism>
<keyword evidence="3" id="KW-1185">Reference proteome</keyword>